<dbReference type="RefSeq" id="WP_161702565.1">
    <property type="nucleotide sequence ID" value="NZ_JAAAMU010000015.1"/>
</dbReference>
<accession>A0A7X4YT35</accession>
<keyword evidence="2" id="KW-1185">Reference proteome</keyword>
<dbReference type="EMBL" id="JAAAMU010000015">
    <property type="protein sequence ID" value="NBC72013.1"/>
    <property type="molecule type" value="Genomic_DNA"/>
</dbReference>
<dbReference type="Proteomes" id="UP000558113">
    <property type="component" value="Unassembled WGS sequence"/>
</dbReference>
<protein>
    <submittedName>
        <fullName evidence="1">Uncharacterized protein</fullName>
    </submittedName>
</protein>
<reference evidence="1 2" key="1">
    <citation type="submission" date="2020-01" db="EMBL/GenBank/DDBJ databases">
        <title>Paenibacillus soybeanensis sp. nov. isolated from the nodules of soybean (Glycine max(L.) Merr).</title>
        <authorList>
            <person name="Wang H."/>
        </authorList>
    </citation>
    <scope>NUCLEOTIDE SEQUENCE [LARGE SCALE GENOMIC DNA]</scope>
    <source>
        <strain evidence="1 2">DSM 23054</strain>
    </source>
</reference>
<proteinExistence type="predicted"/>
<gene>
    <name evidence="1" type="ORF">GT003_23710</name>
</gene>
<organism evidence="1 2">
    <name type="scientific">Paenibacillus sacheonensis</name>
    <dbReference type="NCBI Taxonomy" id="742054"/>
    <lineage>
        <taxon>Bacteria</taxon>
        <taxon>Bacillati</taxon>
        <taxon>Bacillota</taxon>
        <taxon>Bacilli</taxon>
        <taxon>Bacillales</taxon>
        <taxon>Paenibacillaceae</taxon>
        <taxon>Paenibacillus</taxon>
    </lineage>
</organism>
<name>A0A7X4YT35_9BACL</name>
<evidence type="ECO:0000313" key="1">
    <source>
        <dbReference type="EMBL" id="NBC72013.1"/>
    </source>
</evidence>
<evidence type="ECO:0000313" key="2">
    <source>
        <dbReference type="Proteomes" id="UP000558113"/>
    </source>
</evidence>
<comment type="caution">
    <text evidence="1">The sequence shown here is derived from an EMBL/GenBank/DDBJ whole genome shotgun (WGS) entry which is preliminary data.</text>
</comment>
<dbReference type="AlphaFoldDB" id="A0A7X4YT35"/>
<sequence length="60" mass="6511">MLKLMAESSYEHFVDAAGKKASFDTGDFAALLENLKGLYDDGMVSEGRPGPGQQMFGHMI</sequence>